<dbReference type="InterPro" id="IPR000674">
    <property type="entry name" value="Ald_Oxase/Xan_DH_a/b"/>
</dbReference>
<dbReference type="SUPFAM" id="SSF56003">
    <property type="entry name" value="Molybdenum cofactor-binding domain"/>
    <property type="match status" value="1"/>
</dbReference>
<dbReference type="EC" id="1.17.1.4" evidence="3"/>
<evidence type="ECO:0000259" key="2">
    <source>
        <dbReference type="SMART" id="SM01008"/>
    </source>
</evidence>
<feature type="region of interest" description="Disordered" evidence="1">
    <location>
        <begin position="132"/>
        <end position="165"/>
    </location>
</feature>
<keyword evidence="4" id="KW-1185">Reference proteome</keyword>
<reference evidence="3 4" key="1">
    <citation type="submission" date="2020-08" db="EMBL/GenBank/DDBJ databases">
        <title>Genomic Encyclopedia of Type Strains, Phase IV (KMG-IV): sequencing the most valuable type-strain genomes for metagenomic binning, comparative biology and taxonomic classification.</title>
        <authorList>
            <person name="Goeker M."/>
        </authorList>
    </citation>
    <scope>NUCLEOTIDE SEQUENCE [LARGE SCALE GENOMIC DNA]</scope>
    <source>
        <strain evidence="3 4">DSM 29007</strain>
    </source>
</reference>
<keyword evidence="3" id="KW-0560">Oxidoreductase</keyword>
<feature type="region of interest" description="Disordered" evidence="1">
    <location>
        <begin position="70"/>
        <end position="92"/>
    </location>
</feature>
<dbReference type="RefSeq" id="WP_170036745.1">
    <property type="nucleotide sequence ID" value="NZ_JABDTL010000002.1"/>
</dbReference>
<comment type="caution">
    <text evidence="3">The sequence shown here is derived from an EMBL/GenBank/DDBJ whole genome shotgun (WGS) entry which is preliminary data.</text>
</comment>
<feature type="compositionally biased region" description="Basic and acidic residues" evidence="1">
    <location>
        <begin position="132"/>
        <end position="141"/>
    </location>
</feature>
<protein>
    <submittedName>
        <fullName evidence="3">Xanthine dehydrogenase YagR molybdenum-binding subunit</fullName>
        <ecNumber evidence="3">1.17.1.4</ecNumber>
    </submittedName>
</protein>
<dbReference type="GO" id="GO:0005506">
    <property type="term" value="F:iron ion binding"/>
    <property type="evidence" value="ECO:0007669"/>
    <property type="project" value="InterPro"/>
</dbReference>
<feature type="domain" description="Aldehyde oxidase/xanthine dehydrogenase a/b hammerhead" evidence="2">
    <location>
        <begin position="19"/>
        <end position="136"/>
    </location>
</feature>
<sequence>MTRIIGKETSRVDGVAKVTGKAKYAAEFQVPDLAYGFIVLGTIAKGTITAMDTREAEASPGVLRVLTHLNAPRLGPKQSTEEAPPTARRERDKSFRALQSDQIFFNAQPVALVVAETYEQARHAARLVRVTYREEPHHTDTETAQGRARPPSQGRPQTPRGDPDTALRDAEVKVVAEYHIPIEHHNPMEPHASIAVWQGDRLTVFDKTQTVFTVRTHLASGFGIPEANVSVVSPFVGGAFGSSLRPHYHPALTAMAAREIRRPVKVVLTRRQMYTAHGYRPHTVQRIALGADRAGRLSAMIHEAVHNTSSFEEFSDDTTGFTRQVYACPNLSAPLRVTQTDLPTPTWMRAPGAVSGMFALESAMDELSYALRMDPLALRLANYAETDPESGKPFSSKALRECYRLGAEKFGWKDRNPEPRSMRDGRLLVGWGMATGVWGAMQMPATARITFRADGTAHVASGTSDIGPGTYTVMTMIAAEYLGLNLEQVEFELGDTRFPQAPSQGGSWTTSSVGSAVYGAALAVTGRLLALANRDTSSPLRGAAAADVEMLEGRLRLKADPSRSVSIAEVMRRNDLAEITETYESKPSPERDKYALLAHGAQFVEVKVDPDLGTVRVTRAIEVTACGKIINPKASHSQEIGGVVWGIGMALQEATEIDHRYGRIMNPNLQHYHVPVNADVHMIETLFVEEDDTIVNPLGVKGMGELGMVGIPAAIANAVFHATGKRIRELPITPDKLL</sequence>
<organism evidence="3 4">
    <name type="scientific">Longimicrobium terrae</name>
    <dbReference type="NCBI Taxonomy" id="1639882"/>
    <lineage>
        <taxon>Bacteria</taxon>
        <taxon>Pseudomonadati</taxon>
        <taxon>Gemmatimonadota</taxon>
        <taxon>Longimicrobiia</taxon>
        <taxon>Longimicrobiales</taxon>
        <taxon>Longimicrobiaceae</taxon>
        <taxon>Longimicrobium</taxon>
    </lineage>
</organism>
<dbReference type="Proteomes" id="UP000582837">
    <property type="component" value="Unassembled WGS sequence"/>
</dbReference>
<name>A0A841H013_9BACT</name>
<dbReference type="PANTHER" id="PTHR11908:SF153">
    <property type="entry name" value="DEHYDROGENASE"/>
    <property type="match status" value="1"/>
</dbReference>
<dbReference type="Gene3D" id="3.30.365.10">
    <property type="entry name" value="Aldehyde oxidase/xanthine dehydrogenase, molybdopterin binding domain"/>
    <property type="match status" value="4"/>
</dbReference>
<dbReference type="GO" id="GO:0004854">
    <property type="term" value="F:xanthine dehydrogenase activity"/>
    <property type="evidence" value="ECO:0007669"/>
    <property type="project" value="UniProtKB-EC"/>
</dbReference>
<dbReference type="Pfam" id="PF02738">
    <property type="entry name" value="MoCoBD_1"/>
    <property type="match status" value="1"/>
</dbReference>
<dbReference type="Pfam" id="PF01315">
    <property type="entry name" value="Ald_Xan_dh_C"/>
    <property type="match status" value="1"/>
</dbReference>
<dbReference type="InterPro" id="IPR037165">
    <property type="entry name" value="AldOxase/xan_DH_Mopterin-bd_sf"/>
</dbReference>
<dbReference type="InterPro" id="IPR016208">
    <property type="entry name" value="Ald_Oxase/xanthine_DH-like"/>
</dbReference>
<proteinExistence type="predicted"/>
<dbReference type="AlphaFoldDB" id="A0A841H013"/>
<dbReference type="SUPFAM" id="SSF54665">
    <property type="entry name" value="CO dehydrogenase molybdoprotein N-domain-like"/>
    <property type="match status" value="1"/>
</dbReference>
<gene>
    <name evidence="3" type="ORF">HNQ61_003025</name>
</gene>
<dbReference type="InterPro" id="IPR036856">
    <property type="entry name" value="Ald_Oxase/Xan_DH_a/b_sf"/>
</dbReference>
<dbReference type="SMART" id="SM01008">
    <property type="entry name" value="Ald_Xan_dh_C"/>
    <property type="match status" value="1"/>
</dbReference>
<evidence type="ECO:0000256" key="1">
    <source>
        <dbReference type="SAM" id="MobiDB-lite"/>
    </source>
</evidence>
<dbReference type="InterPro" id="IPR046867">
    <property type="entry name" value="AldOxase/xan_DH_MoCoBD2"/>
</dbReference>
<dbReference type="Gene3D" id="3.90.1170.50">
    <property type="entry name" value="Aldehyde oxidase/xanthine dehydrogenase, a/b hammerhead"/>
    <property type="match status" value="1"/>
</dbReference>
<evidence type="ECO:0000313" key="4">
    <source>
        <dbReference type="Proteomes" id="UP000582837"/>
    </source>
</evidence>
<accession>A0A841H013</accession>
<dbReference type="EMBL" id="JACHIA010000008">
    <property type="protein sequence ID" value="MBB6071401.1"/>
    <property type="molecule type" value="Genomic_DNA"/>
</dbReference>
<dbReference type="InterPro" id="IPR008274">
    <property type="entry name" value="AldOxase/xan_DH_MoCoBD1"/>
</dbReference>
<evidence type="ECO:0000313" key="3">
    <source>
        <dbReference type="EMBL" id="MBB6071401.1"/>
    </source>
</evidence>
<dbReference type="PANTHER" id="PTHR11908">
    <property type="entry name" value="XANTHINE DEHYDROGENASE"/>
    <property type="match status" value="1"/>
</dbReference>
<dbReference type="Pfam" id="PF20256">
    <property type="entry name" value="MoCoBD_2"/>
    <property type="match status" value="1"/>
</dbReference>